<keyword evidence="4" id="KW-1185">Reference proteome</keyword>
<name>A0A1H4BJA8_9FIRM</name>
<dbReference type="EMBL" id="FNRK01000011">
    <property type="protein sequence ID" value="SEA48196.1"/>
    <property type="molecule type" value="Genomic_DNA"/>
</dbReference>
<dbReference type="GO" id="GO:0015074">
    <property type="term" value="P:DNA integration"/>
    <property type="evidence" value="ECO:0007669"/>
    <property type="project" value="InterPro"/>
</dbReference>
<dbReference type="InterPro" id="IPR012337">
    <property type="entry name" value="RNaseH-like_sf"/>
</dbReference>
<dbReference type="AlphaFoldDB" id="A0A1H4BJA8"/>
<dbReference type="STRING" id="81409.SAMN04515656_1101"/>
<feature type="non-terminal residue" evidence="3">
    <location>
        <position position="1"/>
    </location>
</feature>
<protein>
    <submittedName>
        <fullName evidence="3">Integrase core domain-containing protein</fullName>
    </submittedName>
</protein>
<organism evidence="3 4">
    <name type="scientific">Eubacterium aggregans</name>
    <dbReference type="NCBI Taxonomy" id="81409"/>
    <lineage>
        <taxon>Bacteria</taxon>
        <taxon>Bacillati</taxon>
        <taxon>Bacillota</taxon>
        <taxon>Clostridia</taxon>
        <taxon>Eubacteriales</taxon>
        <taxon>Eubacteriaceae</taxon>
        <taxon>Eubacterium</taxon>
    </lineage>
</organism>
<dbReference type="SUPFAM" id="SSF53098">
    <property type="entry name" value="Ribonuclease H-like"/>
    <property type="match status" value="1"/>
</dbReference>
<evidence type="ECO:0000313" key="2">
    <source>
        <dbReference type="EMBL" id="SEA42257.1"/>
    </source>
</evidence>
<dbReference type="OrthoDB" id="9775203at2"/>
<evidence type="ECO:0000259" key="1">
    <source>
        <dbReference type="Pfam" id="PF13683"/>
    </source>
</evidence>
<sequence>KSRWADNIMIERWFRSFKYEEAYLTQYNNIREARVAIGHYIHTYNFERCHSSLDYKRPAECYYPAMLLPYVV</sequence>
<dbReference type="RefSeq" id="WP_143032599.1">
    <property type="nucleotide sequence ID" value="NZ_FNRK01000010.1"/>
</dbReference>
<reference evidence="3 4" key="1">
    <citation type="submission" date="2016-10" db="EMBL/GenBank/DDBJ databases">
        <authorList>
            <person name="de Groot N.N."/>
        </authorList>
    </citation>
    <scope>NUCLEOTIDE SEQUENCE [LARGE SCALE GENOMIC DNA]</scope>
    <source>
        <strain evidence="3 4">SR12</strain>
    </source>
</reference>
<evidence type="ECO:0000313" key="4">
    <source>
        <dbReference type="Proteomes" id="UP000199394"/>
    </source>
</evidence>
<accession>A0A1H4BJA8</accession>
<evidence type="ECO:0000313" key="3">
    <source>
        <dbReference type="EMBL" id="SEA48196.1"/>
    </source>
</evidence>
<dbReference type="Proteomes" id="UP000199394">
    <property type="component" value="Unassembled WGS sequence"/>
</dbReference>
<proteinExistence type="predicted"/>
<dbReference type="InterPro" id="IPR001584">
    <property type="entry name" value="Integrase_cat-core"/>
</dbReference>
<gene>
    <name evidence="2" type="ORF">SAMN04515656_1101</name>
    <name evidence="3" type="ORF">SAMN04515656_111108</name>
</gene>
<dbReference type="EMBL" id="FNRK01000010">
    <property type="protein sequence ID" value="SEA42257.1"/>
    <property type="molecule type" value="Genomic_DNA"/>
</dbReference>
<dbReference type="Pfam" id="PF13683">
    <property type="entry name" value="rve_3"/>
    <property type="match status" value="1"/>
</dbReference>
<feature type="domain" description="Integrase catalytic" evidence="1">
    <location>
        <begin position="6"/>
        <end position="58"/>
    </location>
</feature>